<protein>
    <submittedName>
        <fullName evidence="3">Regulator of chromosome condensation 1/beta-lactamase-inhibitor protein II</fullName>
    </submittedName>
</protein>
<dbReference type="STRING" id="658196.A0A397SES6"/>
<dbReference type="InterPro" id="IPR000408">
    <property type="entry name" value="Reg_chr_condens"/>
</dbReference>
<dbReference type="OrthoDB" id="61110at2759"/>
<feature type="repeat" description="RCC1" evidence="2">
    <location>
        <begin position="186"/>
        <end position="233"/>
    </location>
</feature>
<organism evidence="3 4">
    <name type="scientific">Glomus cerebriforme</name>
    <dbReference type="NCBI Taxonomy" id="658196"/>
    <lineage>
        <taxon>Eukaryota</taxon>
        <taxon>Fungi</taxon>
        <taxon>Fungi incertae sedis</taxon>
        <taxon>Mucoromycota</taxon>
        <taxon>Glomeromycotina</taxon>
        <taxon>Glomeromycetes</taxon>
        <taxon>Glomerales</taxon>
        <taxon>Glomeraceae</taxon>
        <taxon>Glomus</taxon>
    </lineage>
</organism>
<reference evidence="3 4" key="1">
    <citation type="submission" date="2018-06" db="EMBL/GenBank/DDBJ databases">
        <title>Comparative genomics reveals the genomic features of Rhizophagus irregularis, R. cerebriforme, R. diaphanum and Gigaspora rosea, and their symbiotic lifestyle signature.</title>
        <authorList>
            <person name="Morin E."/>
            <person name="San Clemente H."/>
            <person name="Chen E.C.H."/>
            <person name="De La Providencia I."/>
            <person name="Hainaut M."/>
            <person name="Kuo A."/>
            <person name="Kohler A."/>
            <person name="Murat C."/>
            <person name="Tang N."/>
            <person name="Roy S."/>
            <person name="Loubradou J."/>
            <person name="Henrissat B."/>
            <person name="Grigoriev I.V."/>
            <person name="Corradi N."/>
            <person name="Roux C."/>
            <person name="Martin F.M."/>
        </authorList>
    </citation>
    <scope>NUCLEOTIDE SEQUENCE [LARGE SCALE GENOMIC DNA]</scope>
    <source>
        <strain evidence="3 4">DAOM 227022</strain>
    </source>
</reference>
<sequence>MNKIIKNRLKYTTVPQIISQRSKRWGTALTVVLPAVDIELYIGSTLKKQSKDTFTVPIPIRPQQIGKVYAIGSNDMSQCGALHSIALTIDGKIVTWGCTLGHFTKIPDLTEVKVILRSENYDIGEEDKPAYAEGLDNVNIVKIACGNNITFVYLIKVIYMRQPLKHLTIVDTAVGANHALALTREGEVYAWRSNEVYCLEYNECELLVPFNMELKHIVKLYAGAYHNFAIDDNGNLYKKVEEFAAGQHHTLAHMHDGQVFSFDILIVDNLETISQWLLISSIIFMHGDFENSVLGNNKDEDEISPFQLPDLNGLK</sequence>
<dbReference type="PROSITE" id="PS50012">
    <property type="entry name" value="RCC1_3"/>
    <property type="match status" value="1"/>
</dbReference>
<keyword evidence="1" id="KW-0677">Repeat</keyword>
<evidence type="ECO:0000256" key="1">
    <source>
        <dbReference type="ARBA" id="ARBA00022737"/>
    </source>
</evidence>
<keyword evidence="4" id="KW-1185">Reference proteome</keyword>
<dbReference type="Pfam" id="PF13540">
    <property type="entry name" value="RCC1_2"/>
    <property type="match status" value="1"/>
</dbReference>
<evidence type="ECO:0000313" key="4">
    <source>
        <dbReference type="Proteomes" id="UP000265703"/>
    </source>
</evidence>
<dbReference type="PANTHER" id="PTHR22870:SF408">
    <property type="entry name" value="OS09G0560450 PROTEIN"/>
    <property type="match status" value="1"/>
</dbReference>
<evidence type="ECO:0000256" key="2">
    <source>
        <dbReference type="PROSITE-ProRule" id="PRU00235"/>
    </source>
</evidence>
<evidence type="ECO:0000313" key="3">
    <source>
        <dbReference type="EMBL" id="RIA81261.1"/>
    </source>
</evidence>
<dbReference type="AlphaFoldDB" id="A0A397SES6"/>
<dbReference type="PANTHER" id="PTHR22870">
    <property type="entry name" value="REGULATOR OF CHROMOSOME CONDENSATION"/>
    <property type="match status" value="1"/>
</dbReference>
<proteinExistence type="predicted"/>
<gene>
    <name evidence="3" type="ORF">C1645_837296</name>
</gene>
<dbReference type="Gene3D" id="2.130.10.30">
    <property type="entry name" value="Regulator of chromosome condensation 1/beta-lactamase-inhibitor protein II"/>
    <property type="match status" value="1"/>
</dbReference>
<dbReference type="EMBL" id="QKYT01000823">
    <property type="protein sequence ID" value="RIA81261.1"/>
    <property type="molecule type" value="Genomic_DNA"/>
</dbReference>
<accession>A0A397SES6</accession>
<dbReference type="Proteomes" id="UP000265703">
    <property type="component" value="Unassembled WGS sequence"/>
</dbReference>
<dbReference type="InterPro" id="IPR051210">
    <property type="entry name" value="Ub_ligase/GEF_domain"/>
</dbReference>
<dbReference type="SUPFAM" id="SSF50985">
    <property type="entry name" value="RCC1/BLIP-II"/>
    <property type="match status" value="1"/>
</dbReference>
<name>A0A397SES6_9GLOM</name>
<dbReference type="InterPro" id="IPR009091">
    <property type="entry name" value="RCC1/BLIP-II"/>
</dbReference>
<comment type="caution">
    <text evidence="3">The sequence shown here is derived from an EMBL/GenBank/DDBJ whole genome shotgun (WGS) entry which is preliminary data.</text>
</comment>